<dbReference type="Proteomes" id="UP001056384">
    <property type="component" value="Chromosome 6"/>
</dbReference>
<evidence type="ECO:0000313" key="3">
    <source>
        <dbReference type="Proteomes" id="UP001056384"/>
    </source>
</evidence>
<gene>
    <name evidence="2" type="ORF">Slin15195_G079690</name>
</gene>
<evidence type="ECO:0008006" key="4">
    <source>
        <dbReference type="Google" id="ProtNLM"/>
    </source>
</evidence>
<evidence type="ECO:0000256" key="1">
    <source>
        <dbReference type="SAM" id="MobiDB-lite"/>
    </source>
</evidence>
<name>A0A9Q9AT45_9PEZI</name>
<feature type="region of interest" description="Disordered" evidence="1">
    <location>
        <begin position="93"/>
        <end position="152"/>
    </location>
</feature>
<sequence length="464" mass="51041">MPIFWTPQMDQKLLIAVLAAVKLDPDVLLSRWTELFGKTIECSTKRATVEHIIKLKKSMGIGSVKPSAALASQPCLTDASKVRKSQARSKAAMCQDASDCDGHETVPRHEPSKKRSSANTRSPSNRLNRAQHLPKDRNQDSLMTREPDESTVATAARVKTEVEDGASAPGMVGHVVNLASQRASNAGSVDSDQAYSGNSDMSDDLGVVELIVADGVSVGILTPPPQSMQTKEHLSSVVTARQRELDNGAVDSQASETECHNDASLTIGVRKYAQEGLRTPTASPPHKRQIKVEKKYKVRSIIDERSSHYHIDWESDSDTGGSCESTWEPKSYANQLAVEDWETKKAAYKIGISSVRNNTMHRKTFDRSRCPGWKVAKPGRLRRPLSPRALPDHLVGRSPSKNSSKTERIKYLAKKHNKMGVTQKAFMECLIADLRTNLRRIKNPSKLEGDHPLGPKAFAASHPC</sequence>
<feature type="compositionally biased region" description="Basic and acidic residues" evidence="1">
    <location>
        <begin position="133"/>
        <end position="148"/>
    </location>
</feature>
<evidence type="ECO:0000313" key="2">
    <source>
        <dbReference type="EMBL" id="USW54650.1"/>
    </source>
</evidence>
<accession>A0A9Q9AT45</accession>
<dbReference type="EMBL" id="CP099423">
    <property type="protein sequence ID" value="USW54650.1"/>
    <property type="molecule type" value="Genomic_DNA"/>
</dbReference>
<protein>
    <recommendedName>
        <fullName evidence="4">Chromo domain-containing protein</fullName>
    </recommendedName>
</protein>
<reference evidence="2" key="1">
    <citation type="submission" date="2022-06" db="EMBL/GenBank/DDBJ databases">
        <title>Complete genome sequences of two strains of the flax pathogen Septoria linicola.</title>
        <authorList>
            <person name="Lapalu N."/>
            <person name="Simon A."/>
            <person name="Demenou B."/>
            <person name="Paumier D."/>
            <person name="Guillot M.-P."/>
            <person name="Gout L."/>
            <person name="Valade R."/>
        </authorList>
    </citation>
    <scope>NUCLEOTIDE SEQUENCE</scope>
    <source>
        <strain evidence="2">SE15195</strain>
    </source>
</reference>
<feature type="region of interest" description="Disordered" evidence="1">
    <location>
        <begin position="382"/>
        <end position="407"/>
    </location>
</feature>
<keyword evidence="3" id="KW-1185">Reference proteome</keyword>
<feature type="compositionally biased region" description="Basic and acidic residues" evidence="1">
    <location>
        <begin position="100"/>
        <end position="110"/>
    </location>
</feature>
<feature type="compositionally biased region" description="Polar residues" evidence="1">
    <location>
        <begin position="117"/>
        <end position="128"/>
    </location>
</feature>
<proteinExistence type="predicted"/>
<feature type="region of interest" description="Disordered" evidence="1">
    <location>
        <begin position="444"/>
        <end position="464"/>
    </location>
</feature>
<organism evidence="2 3">
    <name type="scientific">Septoria linicola</name>
    <dbReference type="NCBI Taxonomy" id="215465"/>
    <lineage>
        <taxon>Eukaryota</taxon>
        <taxon>Fungi</taxon>
        <taxon>Dikarya</taxon>
        <taxon>Ascomycota</taxon>
        <taxon>Pezizomycotina</taxon>
        <taxon>Dothideomycetes</taxon>
        <taxon>Dothideomycetidae</taxon>
        <taxon>Mycosphaerellales</taxon>
        <taxon>Mycosphaerellaceae</taxon>
        <taxon>Septoria</taxon>
    </lineage>
</organism>
<dbReference type="AlphaFoldDB" id="A0A9Q9AT45"/>